<dbReference type="Gene3D" id="1.10.10.10">
    <property type="entry name" value="Winged helix-like DNA-binding domain superfamily/Winged helix DNA-binding domain"/>
    <property type="match status" value="1"/>
</dbReference>
<dbReference type="Proteomes" id="UP000199344">
    <property type="component" value="Unassembled WGS sequence"/>
</dbReference>
<dbReference type="InterPro" id="IPR036388">
    <property type="entry name" value="WH-like_DNA-bd_sf"/>
</dbReference>
<feature type="domain" description="NrtR DNA-binding winged helix" evidence="1">
    <location>
        <begin position="76"/>
        <end position="136"/>
    </location>
</feature>
<protein>
    <submittedName>
        <fullName evidence="2">8-oxo-dGTP diphosphatase</fullName>
    </submittedName>
</protein>
<dbReference type="STRING" id="591205.SAMN05421538_102292"/>
<name>A0A1G6X378_9RHOB</name>
<dbReference type="AlphaFoldDB" id="A0A1G6X378"/>
<dbReference type="InterPro" id="IPR036390">
    <property type="entry name" value="WH_DNA-bd_sf"/>
</dbReference>
<dbReference type="InterPro" id="IPR054105">
    <property type="entry name" value="WHD_NrtR"/>
</dbReference>
<dbReference type="SUPFAM" id="SSF46785">
    <property type="entry name" value="Winged helix' DNA-binding domain"/>
    <property type="match status" value="1"/>
</dbReference>
<evidence type="ECO:0000259" key="1">
    <source>
        <dbReference type="Pfam" id="PF21906"/>
    </source>
</evidence>
<evidence type="ECO:0000313" key="3">
    <source>
        <dbReference type="Proteomes" id="UP000199344"/>
    </source>
</evidence>
<gene>
    <name evidence="2" type="ORF">SAMN05421538_102292</name>
</gene>
<sequence length="142" mass="16099">MSIAWLAIAPEAAFRSRMAARHDLTLARVQMDENHTFRAIVTDEAGAPMRLAFDHEAILADAVRRLRARIEYGPVGFAFLPKRFTLRDVQEVHEVVLGRSLAKPAFRRKLLDHHPLRATGEHETGHAFRPAEFYELDGDSQS</sequence>
<keyword evidence="3" id="KW-1185">Reference proteome</keyword>
<organism evidence="2 3">
    <name type="scientific">Paracoccus isoporae</name>
    <dbReference type="NCBI Taxonomy" id="591205"/>
    <lineage>
        <taxon>Bacteria</taxon>
        <taxon>Pseudomonadati</taxon>
        <taxon>Pseudomonadota</taxon>
        <taxon>Alphaproteobacteria</taxon>
        <taxon>Rhodobacterales</taxon>
        <taxon>Paracoccaceae</taxon>
        <taxon>Paracoccus</taxon>
    </lineage>
</organism>
<proteinExistence type="predicted"/>
<dbReference type="Pfam" id="PF21906">
    <property type="entry name" value="WHD_NrtR"/>
    <property type="match status" value="1"/>
</dbReference>
<accession>A0A1G6X378</accession>
<dbReference type="EMBL" id="FNAH01000002">
    <property type="protein sequence ID" value="SDD72660.1"/>
    <property type="molecule type" value="Genomic_DNA"/>
</dbReference>
<evidence type="ECO:0000313" key="2">
    <source>
        <dbReference type="EMBL" id="SDD72660.1"/>
    </source>
</evidence>
<reference evidence="2 3" key="1">
    <citation type="submission" date="2016-10" db="EMBL/GenBank/DDBJ databases">
        <authorList>
            <person name="de Groot N.N."/>
        </authorList>
    </citation>
    <scope>NUCLEOTIDE SEQUENCE [LARGE SCALE GENOMIC DNA]</scope>
    <source>
        <strain evidence="2 3">DSM 22220</strain>
    </source>
</reference>